<evidence type="ECO:0000313" key="3">
    <source>
        <dbReference type="EMBL" id="KFM71127.1"/>
    </source>
</evidence>
<evidence type="ECO:0000256" key="2">
    <source>
        <dbReference type="SAM" id="MobiDB-lite"/>
    </source>
</evidence>
<feature type="region of interest" description="Disordered" evidence="2">
    <location>
        <begin position="1078"/>
        <end position="1110"/>
    </location>
</feature>
<feature type="region of interest" description="Disordered" evidence="2">
    <location>
        <begin position="248"/>
        <end position="286"/>
    </location>
</feature>
<name>A0A087U188_STEMI</name>
<feature type="compositionally biased region" description="Low complexity" evidence="2">
    <location>
        <begin position="821"/>
        <end position="835"/>
    </location>
</feature>
<evidence type="ECO:0000256" key="1">
    <source>
        <dbReference type="SAM" id="Coils"/>
    </source>
</evidence>
<feature type="compositionally biased region" description="Polar residues" evidence="2">
    <location>
        <begin position="530"/>
        <end position="540"/>
    </location>
</feature>
<feature type="coiled-coil region" evidence="1">
    <location>
        <begin position="44"/>
        <end position="71"/>
    </location>
</feature>
<keyword evidence="1" id="KW-0175">Coiled coil</keyword>
<sequence>MLDAKVDVMNQHHMQETERYREKLWEMHKPGATPRDVQCCLHTMAQLRKRIDALERYTDKLRNDRESVEDSFRYHSKQQENMTLDLLEKMRELQAAGSNTEENETKAPVSSHAEAIERLQDLSALLVKQTQDLEEMLSQKTRQICQLRWELLHRDLSTVKLETELHTHTAHRKRSKYAHFRSHSSEEASAYLPTQGEDLSNRMAATEAFYEALPLTEFKATQLSNTVQQLSREVLKLTSAADYSKGSCKDSQMAIASSNAESSRMKRKSQAASKDQRKQITVRRNSAENISIISANEDSWKENSSSSAESEDSSDYDYTRVAWRPVPICPANADAERLLMSYGEHPPRGYTQRRKKLQKVAINCSSTGRRRSNTFHIQRNLERSADKRPKKCQSFRLPRVSYLQEIEGRSNLSDSNLNFKNLCRDIRNQELIRNQLAKCHSIRGESPDIEQVESLVKDNNKLLREVSSDSKIPFLIQVQRCLSEGAARNKESPKLPNRSMSDKHRRETVTERREQFQKKRSKKRLKPPESLSSTDHSDNMFQQSITSESNISQGMALVNGKKSIKRVEKELVPAYGENKNITTKPNKLRDQSHSTNTDATTVTIQLPKRKLKNAVKCFKDTKENEEQIVTIVMPKKRSLSSEQDSSVSESSSKESSRIITQGKSDVSCEVFLRKTTDKHSLTNSNNKNNCLKMRAVNKDLKFHDPQSFNKDNFPKHSGNKTIAHELVQTQLLPQDRLNEEPDCSVNASDVNDTNKILNCELSKVQAARESKHIGKSDNLYVKSPSAPQLDWQKVGSKKLSREGATNVKALIERYNQKVIESQSPTSPLSSNVSSPVTERKTSTKFYSTKNIPSFVTHSCSTPNTPSILYASAYYNPVIFKPTNLDFFSATPPSSPNSSARSEAVRKAKEHFISSPVSTSLPISFRTDQSNFSISSTQKYTDAQSPEIELPLKHTEHEARFKTVSTTRPDEDTLSNSSIDSMSLVVFRTGENCQESRLSKRTSDYQKSESQTIEGNNLKTSKSLSNSSLFKSVLSSDFKMPSSFLKLRRSKRKKDMATVSQLCRQSLLLADEGISELPHPAAHKSCPSSPDLKPKSSSKSSWFHRNLFGHK</sequence>
<feature type="compositionally biased region" description="Basic and acidic residues" evidence="2">
    <location>
        <begin position="996"/>
        <end position="1006"/>
    </location>
</feature>
<dbReference type="EMBL" id="KK117683">
    <property type="protein sequence ID" value="KFM71127.1"/>
    <property type="molecule type" value="Genomic_DNA"/>
</dbReference>
<feature type="region of interest" description="Disordered" evidence="2">
    <location>
        <begin position="820"/>
        <end position="839"/>
    </location>
</feature>
<feature type="region of interest" description="Disordered" evidence="2">
    <location>
        <begin position="634"/>
        <end position="660"/>
    </location>
</feature>
<dbReference type="AlphaFoldDB" id="A0A087U188"/>
<feature type="non-terminal residue" evidence="3">
    <location>
        <position position="1110"/>
    </location>
</feature>
<feature type="compositionally biased region" description="Basic and acidic residues" evidence="2">
    <location>
        <begin position="500"/>
        <end position="517"/>
    </location>
</feature>
<organism evidence="3 4">
    <name type="scientific">Stegodyphus mimosarum</name>
    <name type="common">African social velvet spider</name>
    <dbReference type="NCBI Taxonomy" id="407821"/>
    <lineage>
        <taxon>Eukaryota</taxon>
        <taxon>Metazoa</taxon>
        <taxon>Ecdysozoa</taxon>
        <taxon>Arthropoda</taxon>
        <taxon>Chelicerata</taxon>
        <taxon>Arachnida</taxon>
        <taxon>Araneae</taxon>
        <taxon>Araneomorphae</taxon>
        <taxon>Entelegynae</taxon>
        <taxon>Eresoidea</taxon>
        <taxon>Eresidae</taxon>
        <taxon>Stegodyphus</taxon>
    </lineage>
</organism>
<proteinExistence type="predicted"/>
<evidence type="ECO:0000313" key="4">
    <source>
        <dbReference type="Proteomes" id="UP000054359"/>
    </source>
</evidence>
<dbReference type="STRING" id="407821.A0A087U188"/>
<feature type="region of interest" description="Disordered" evidence="2">
    <location>
        <begin position="579"/>
        <end position="599"/>
    </location>
</feature>
<gene>
    <name evidence="3" type="ORF">X975_02402</name>
</gene>
<reference evidence="3 4" key="1">
    <citation type="submission" date="2013-11" db="EMBL/GenBank/DDBJ databases">
        <title>Genome sequencing of Stegodyphus mimosarum.</title>
        <authorList>
            <person name="Bechsgaard J."/>
        </authorList>
    </citation>
    <scope>NUCLEOTIDE SEQUENCE [LARGE SCALE GENOMIC DNA]</scope>
</reference>
<protein>
    <submittedName>
        <fullName evidence="3">Uncharacterized protein</fullName>
    </submittedName>
</protein>
<dbReference type="OrthoDB" id="6429695at2759"/>
<feature type="compositionally biased region" description="Low complexity" evidence="2">
    <location>
        <begin position="1083"/>
        <end position="1100"/>
    </location>
</feature>
<feature type="region of interest" description="Disordered" evidence="2">
    <location>
        <begin position="170"/>
        <end position="193"/>
    </location>
</feature>
<feature type="compositionally biased region" description="Low complexity" evidence="2">
    <location>
        <begin position="640"/>
        <end position="650"/>
    </location>
</feature>
<accession>A0A087U188</accession>
<feature type="compositionally biased region" description="Basic residues" evidence="2">
    <location>
        <begin position="170"/>
        <end position="182"/>
    </location>
</feature>
<feature type="region of interest" description="Disordered" evidence="2">
    <location>
        <begin position="994"/>
        <end position="1018"/>
    </location>
</feature>
<feature type="region of interest" description="Disordered" evidence="2">
    <location>
        <begin position="486"/>
        <end position="540"/>
    </location>
</feature>
<keyword evidence="4" id="KW-1185">Reference proteome</keyword>
<dbReference type="Proteomes" id="UP000054359">
    <property type="component" value="Unassembled WGS sequence"/>
</dbReference>